<feature type="transmembrane region" description="Helical" evidence="7">
    <location>
        <begin position="138"/>
        <end position="161"/>
    </location>
</feature>
<gene>
    <name evidence="9" type="ORF">CVLEPA_LOCUS30032</name>
</gene>
<name>A0ABP0GY87_CLALP</name>
<keyword evidence="5 7" id="KW-0472">Membrane</keyword>
<keyword evidence="3 7" id="KW-1133">Transmembrane helix</keyword>
<dbReference type="PANTHER" id="PTHR21377">
    <property type="entry name" value="PROTEIN FAM210B, MITOCHONDRIAL"/>
    <property type="match status" value="1"/>
</dbReference>
<dbReference type="Proteomes" id="UP001642483">
    <property type="component" value="Unassembled WGS sequence"/>
</dbReference>
<proteinExistence type="predicted"/>
<evidence type="ECO:0000256" key="4">
    <source>
        <dbReference type="ARBA" id="ARBA00023054"/>
    </source>
</evidence>
<evidence type="ECO:0000256" key="2">
    <source>
        <dbReference type="ARBA" id="ARBA00022692"/>
    </source>
</evidence>
<evidence type="ECO:0000313" key="10">
    <source>
        <dbReference type="Proteomes" id="UP001642483"/>
    </source>
</evidence>
<reference evidence="9 10" key="1">
    <citation type="submission" date="2024-02" db="EMBL/GenBank/DDBJ databases">
        <authorList>
            <person name="Daric V."/>
            <person name="Darras S."/>
        </authorList>
    </citation>
    <scope>NUCLEOTIDE SEQUENCE [LARGE SCALE GENOMIC DNA]</scope>
</reference>
<sequence length="298" mass="34387">MSLIAKKVVRINVEPRFALSFWRVINCSSNLLQSSNCGKINSDKKYISSCPNFCCGKAVKFCSISVLSRQFPKQSLVLPCPTFSIDYYEKLSYFQTPRRYYASSPKPSSEETEDDLQKILKDKSLGMATKLKLLFRQYGIMMIGVHLTTSAVWVAIFYLAVSRGIDILPFLENMGLFDFLERMGFSYMDKLKSSGASNFLMTYLLYELAKPIRYPVTLFGTIYAVRYLRKIGYFKPPPQSASMTQLVETQGKLLRSRFRKTTVKYRDRYKQHIKFPDRKRKPFSAKSGRTTSNSNRET</sequence>
<feature type="compositionally biased region" description="Polar residues" evidence="6">
    <location>
        <begin position="287"/>
        <end position="298"/>
    </location>
</feature>
<evidence type="ECO:0000256" key="1">
    <source>
        <dbReference type="ARBA" id="ARBA00004167"/>
    </source>
</evidence>
<organism evidence="9 10">
    <name type="scientific">Clavelina lepadiformis</name>
    <name type="common">Light-bulb sea squirt</name>
    <name type="synonym">Ascidia lepadiformis</name>
    <dbReference type="NCBI Taxonomy" id="159417"/>
    <lineage>
        <taxon>Eukaryota</taxon>
        <taxon>Metazoa</taxon>
        <taxon>Chordata</taxon>
        <taxon>Tunicata</taxon>
        <taxon>Ascidiacea</taxon>
        <taxon>Aplousobranchia</taxon>
        <taxon>Clavelinidae</taxon>
        <taxon>Clavelina</taxon>
    </lineage>
</organism>
<feature type="region of interest" description="Disordered" evidence="6">
    <location>
        <begin position="276"/>
        <end position="298"/>
    </location>
</feature>
<evidence type="ECO:0000313" key="9">
    <source>
        <dbReference type="EMBL" id="CAK8696699.1"/>
    </source>
</evidence>
<evidence type="ECO:0000256" key="7">
    <source>
        <dbReference type="SAM" id="Phobius"/>
    </source>
</evidence>
<dbReference type="InterPro" id="IPR009688">
    <property type="entry name" value="FAM210A/B-like_dom"/>
</dbReference>
<dbReference type="EMBL" id="CAWYQH010000163">
    <property type="protein sequence ID" value="CAK8696699.1"/>
    <property type="molecule type" value="Genomic_DNA"/>
</dbReference>
<evidence type="ECO:0000256" key="6">
    <source>
        <dbReference type="SAM" id="MobiDB-lite"/>
    </source>
</evidence>
<dbReference type="Pfam" id="PF06916">
    <property type="entry name" value="FAM210A-B_dom"/>
    <property type="match status" value="1"/>
</dbReference>
<dbReference type="PANTHER" id="PTHR21377:SF1">
    <property type="entry name" value="PROTEIN FAM210A"/>
    <property type="match status" value="1"/>
</dbReference>
<feature type="domain" description="DUF1279" evidence="8">
    <location>
        <begin position="130"/>
        <end position="221"/>
    </location>
</feature>
<keyword evidence="2 7" id="KW-0812">Transmembrane</keyword>
<evidence type="ECO:0000259" key="8">
    <source>
        <dbReference type="Pfam" id="PF06916"/>
    </source>
</evidence>
<protein>
    <recommendedName>
        <fullName evidence="8">DUF1279 domain-containing protein</fullName>
    </recommendedName>
</protein>
<evidence type="ECO:0000256" key="5">
    <source>
        <dbReference type="ARBA" id="ARBA00023136"/>
    </source>
</evidence>
<keyword evidence="10" id="KW-1185">Reference proteome</keyword>
<evidence type="ECO:0000256" key="3">
    <source>
        <dbReference type="ARBA" id="ARBA00022989"/>
    </source>
</evidence>
<dbReference type="InterPro" id="IPR045866">
    <property type="entry name" value="FAM210A/B-like"/>
</dbReference>
<keyword evidence="4" id="KW-0175">Coiled coil</keyword>
<comment type="subcellular location">
    <subcellularLocation>
        <location evidence="1">Membrane</location>
        <topology evidence="1">Single-pass membrane protein</topology>
    </subcellularLocation>
</comment>
<comment type="caution">
    <text evidence="9">The sequence shown here is derived from an EMBL/GenBank/DDBJ whole genome shotgun (WGS) entry which is preliminary data.</text>
</comment>
<accession>A0ABP0GY87</accession>